<evidence type="ECO:0000256" key="1">
    <source>
        <dbReference type="ARBA" id="ARBA00004651"/>
    </source>
</evidence>
<feature type="transmembrane region" description="Helical" evidence="6">
    <location>
        <begin position="28"/>
        <end position="50"/>
    </location>
</feature>
<evidence type="ECO:0000256" key="3">
    <source>
        <dbReference type="ARBA" id="ARBA00022692"/>
    </source>
</evidence>
<dbReference type="RefSeq" id="WP_133990512.1">
    <property type="nucleotide sequence ID" value="NZ_SODV01000001.1"/>
</dbReference>
<gene>
    <name evidence="7" type="ORF">EDB95_0650</name>
</gene>
<protein>
    <submittedName>
        <fullName evidence="7">Cytochrome c oxidase subunit IV</fullName>
    </submittedName>
</protein>
<dbReference type="AlphaFoldDB" id="A0A4R8DR88"/>
<dbReference type="Proteomes" id="UP000294498">
    <property type="component" value="Unassembled WGS sequence"/>
</dbReference>
<dbReference type="Pfam" id="PF03626">
    <property type="entry name" value="COX4_pro"/>
    <property type="match status" value="1"/>
</dbReference>
<organism evidence="7 8">
    <name type="scientific">Dinghuibacter silviterrae</name>
    <dbReference type="NCBI Taxonomy" id="1539049"/>
    <lineage>
        <taxon>Bacteria</taxon>
        <taxon>Pseudomonadati</taxon>
        <taxon>Bacteroidota</taxon>
        <taxon>Chitinophagia</taxon>
        <taxon>Chitinophagales</taxon>
        <taxon>Chitinophagaceae</taxon>
        <taxon>Dinghuibacter</taxon>
    </lineage>
</organism>
<dbReference type="InterPro" id="IPR005171">
    <property type="entry name" value="Cyt_c_oxidase_su4_prok"/>
</dbReference>
<dbReference type="OrthoDB" id="981917at2"/>
<accession>A0A4R8DR88</accession>
<evidence type="ECO:0000256" key="5">
    <source>
        <dbReference type="ARBA" id="ARBA00023136"/>
    </source>
</evidence>
<evidence type="ECO:0000256" key="2">
    <source>
        <dbReference type="ARBA" id="ARBA00022475"/>
    </source>
</evidence>
<feature type="transmembrane region" description="Helical" evidence="6">
    <location>
        <begin position="87"/>
        <end position="107"/>
    </location>
</feature>
<evidence type="ECO:0000313" key="8">
    <source>
        <dbReference type="Proteomes" id="UP000294498"/>
    </source>
</evidence>
<reference evidence="7 8" key="1">
    <citation type="submission" date="2019-03" db="EMBL/GenBank/DDBJ databases">
        <title>Genomic Encyclopedia of Type Strains, Phase IV (KMG-IV): sequencing the most valuable type-strain genomes for metagenomic binning, comparative biology and taxonomic classification.</title>
        <authorList>
            <person name="Goeker M."/>
        </authorList>
    </citation>
    <scope>NUCLEOTIDE SEQUENCE [LARGE SCALE GENOMIC DNA]</scope>
    <source>
        <strain evidence="7 8">DSM 100059</strain>
    </source>
</reference>
<keyword evidence="2" id="KW-1003">Cell membrane</keyword>
<keyword evidence="8" id="KW-1185">Reference proteome</keyword>
<proteinExistence type="predicted"/>
<dbReference type="EMBL" id="SODV01000001">
    <property type="protein sequence ID" value="TDW99640.1"/>
    <property type="molecule type" value="Genomic_DNA"/>
</dbReference>
<comment type="caution">
    <text evidence="7">The sequence shown here is derived from an EMBL/GenBank/DDBJ whole genome shotgun (WGS) entry which is preliminary data.</text>
</comment>
<comment type="subcellular location">
    <subcellularLocation>
        <location evidence="1">Cell membrane</location>
        <topology evidence="1">Multi-pass membrane protein</topology>
    </subcellularLocation>
</comment>
<keyword evidence="3 6" id="KW-0812">Transmembrane</keyword>
<name>A0A4R8DR88_9BACT</name>
<sequence>MSENTQDNTHEVLHEHEGGMTIKRIWRVFWILLVITIAEVAWGSMVSHHIPENLKWINPVFFLFFTFLKAGYIVAEFMHLRYEVTNMIRSILIPLSLFIWFVVAFLADGDSWLNLRSRYSPRDVQKAPTEKVETAPAEPLK</sequence>
<keyword evidence="5 6" id="KW-0472">Membrane</keyword>
<evidence type="ECO:0000313" key="7">
    <source>
        <dbReference type="EMBL" id="TDW99640.1"/>
    </source>
</evidence>
<evidence type="ECO:0000256" key="4">
    <source>
        <dbReference type="ARBA" id="ARBA00022989"/>
    </source>
</evidence>
<feature type="transmembrane region" description="Helical" evidence="6">
    <location>
        <begin position="56"/>
        <end position="75"/>
    </location>
</feature>
<evidence type="ECO:0000256" key="6">
    <source>
        <dbReference type="SAM" id="Phobius"/>
    </source>
</evidence>
<dbReference type="GO" id="GO:0005886">
    <property type="term" value="C:plasma membrane"/>
    <property type="evidence" value="ECO:0007669"/>
    <property type="project" value="UniProtKB-SubCell"/>
</dbReference>
<keyword evidence="4 6" id="KW-1133">Transmembrane helix</keyword>